<comment type="caution">
    <text evidence="2">The sequence shown here is derived from an EMBL/GenBank/DDBJ whole genome shotgun (WGS) entry which is preliminary data.</text>
</comment>
<accession>A0A2N3XR04</accession>
<dbReference type="EMBL" id="PJNB01000001">
    <property type="protein sequence ID" value="PKW13114.1"/>
    <property type="molecule type" value="Genomic_DNA"/>
</dbReference>
<dbReference type="OrthoDB" id="5147270at2"/>
<gene>
    <name evidence="2" type="ORF">A8926_0620</name>
</gene>
<dbReference type="RefSeq" id="WP_010312201.1">
    <property type="nucleotide sequence ID" value="NZ_CP061007.1"/>
</dbReference>
<evidence type="ECO:0000313" key="2">
    <source>
        <dbReference type="EMBL" id="PKW13114.1"/>
    </source>
</evidence>
<feature type="region of interest" description="Disordered" evidence="1">
    <location>
        <begin position="71"/>
        <end position="95"/>
    </location>
</feature>
<name>A0A2N3XR04_SACSN</name>
<proteinExistence type="predicted"/>
<reference evidence="2" key="1">
    <citation type="submission" date="2017-12" db="EMBL/GenBank/DDBJ databases">
        <title>Sequencing the genomes of 1000 Actinobacteria strains.</title>
        <authorList>
            <person name="Klenk H.-P."/>
        </authorList>
    </citation>
    <scope>NUCLEOTIDE SEQUENCE [LARGE SCALE GENOMIC DNA]</scope>
    <source>
        <strain evidence="2">DSM 44228</strain>
    </source>
</reference>
<keyword evidence="3" id="KW-1185">Reference proteome</keyword>
<evidence type="ECO:0008006" key="4">
    <source>
        <dbReference type="Google" id="ProtNLM"/>
    </source>
</evidence>
<evidence type="ECO:0000313" key="3">
    <source>
        <dbReference type="Proteomes" id="UP000233786"/>
    </source>
</evidence>
<dbReference type="Proteomes" id="UP000233786">
    <property type="component" value="Unassembled WGS sequence"/>
</dbReference>
<dbReference type="STRING" id="994479.GCA_000194155_05889"/>
<protein>
    <recommendedName>
        <fullName evidence="4">NUDIX domain-containing protein</fullName>
    </recommendedName>
</protein>
<evidence type="ECO:0000256" key="1">
    <source>
        <dbReference type="SAM" id="MobiDB-lite"/>
    </source>
</evidence>
<dbReference type="AlphaFoldDB" id="A0A2N3XR04"/>
<organism evidence="2 3">
    <name type="scientific">Saccharopolyspora spinosa</name>
    <dbReference type="NCBI Taxonomy" id="60894"/>
    <lineage>
        <taxon>Bacteria</taxon>
        <taxon>Bacillati</taxon>
        <taxon>Actinomycetota</taxon>
        <taxon>Actinomycetes</taxon>
        <taxon>Pseudonocardiales</taxon>
        <taxon>Pseudonocardiaceae</taxon>
        <taxon>Saccharopolyspora</taxon>
    </lineage>
</organism>
<sequence length="140" mass="15191">MSLIAAPFPRQEIPAPGDSRSGRLLRRWVQLLPNRGTALLSDDIDRAVRDRTFAVRDRIFARNASCPLLLAPSGSGSLEPRDLVEPGGGARSTMHDAVRARMKRELCEETGPSPDSVAETELAGFARWTEHAAPSRSSSA</sequence>